<evidence type="ECO:0000256" key="1">
    <source>
        <dbReference type="ARBA" id="ARBA00005007"/>
    </source>
</evidence>
<dbReference type="AlphaFoldDB" id="A0A1V4SRQ3"/>
<organism evidence="2 3">
    <name type="scientific">Clostridium thermobutyricum DSM 4928</name>
    <dbReference type="NCBI Taxonomy" id="1121339"/>
    <lineage>
        <taxon>Bacteria</taxon>
        <taxon>Bacillati</taxon>
        <taxon>Bacillota</taxon>
        <taxon>Clostridia</taxon>
        <taxon>Eubacteriales</taxon>
        <taxon>Clostridiaceae</taxon>
        <taxon>Clostridium</taxon>
    </lineage>
</organism>
<dbReference type="Gene3D" id="3.20.20.70">
    <property type="entry name" value="Aldolase class I"/>
    <property type="match status" value="1"/>
</dbReference>
<comment type="pathway">
    <text evidence="1">Carbohydrate metabolism.</text>
</comment>
<accession>A0A1V4SRQ3</accession>
<comment type="caution">
    <text evidence="2">The sequence shown here is derived from an EMBL/GenBank/DDBJ whole genome shotgun (WGS) entry which is preliminary data.</text>
</comment>
<dbReference type="EMBL" id="LTAY01000081">
    <property type="protein sequence ID" value="OPX46569.1"/>
    <property type="molecule type" value="Genomic_DNA"/>
</dbReference>
<sequence>MLLKVKEHPIRELVNRYKNGENVGIFSVCTSNEYVIEAAMERVIDKDLDLLIESTANQVNQDGGYTGMQPKDFVNYVYKIADKVNFPKDRIILGGDHLGPLTWTKLVQEEAMEKAKVLIRDYVLAGFTKIHIDTSMPIYDDLEKGVFGDDLIAERAAILCNVAEIAYRELLKTNEDAIHPIYVVGSEVPVPGGVQAEEAEEEIENGIKVTRVEDFKNTVEVFKKKFKEHGVEEAFNYVVGVVVQPGVEFSSDTVWKYEREKAKDLSKALKEYDNLVFEAHSTDYQSPKSLREMVLDGFNILKVGPALTFGFREAAFALNKIEEEMFRFRPDIEESRFIQTLDYNMVKHPENWIKHYSGTSENIRFSRMYSLSDRCRYYMPNEEVEYSFNKMINNLDKEEIPIALISQYMHNQYKKVRDGELKPKGLNLLKDFIGEYVDDYIFAVEDK</sequence>
<dbReference type="RefSeq" id="WP_080023974.1">
    <property type="nucleotide sequence ID" value="NZ_LTAY01000081.1"/>
</dbReference>
<dbReference type="GO" id="GO:0005975">
    <property type="term" value="P:carbohydrate metabolic process"/>
    <property type="evidence" value="ECO:0007669"/>
    <property type="project" value="InterPro"/>
</dbReference>
<proteinExistence type="predicted"/>
<dbReference type="Gene3D" id="1.10.400.20">
    <property type="entry name" value="putative tagatose 6-phosphate kinase domain like"/>
    <property type="match status" value="1"/>
</dbReference>
<dbReference type="InterPro" id="IPR013785">
    <property type="entry name" value="Aldolase_TIM"/>
</dbReference>
<dbReference type="PANTHER" id="PTHR32502">
    <property type="entry name" value="N-ACETYLGALACTOSAMINE PERMEASE II COMPONENT-RELATED"/>
    <property type="match status" value="1"/>
</dbReference>
<dbReference type="PIRSF" id="PIRSF009264">
    <property type="entry name" value="TagBP_ald_AgaZ"/>
    <property type="match status" value="1"/>
</dbReference>
<name>A0A1V4SRQ3_9CLOT</name>
<reference evidence="2 3" key="1">
    <citation type="submission" date="2016-02" db="EMBL/GenBank/DDBJ databases">
        <title>Genome sequence of Clostridium thermobutyricum DSM 4928.</title>
        <authorList>
            <person name="Poehlein A."/>
            <person name="Daniel R."/>
        </authorList>
    </citation>
    <scope>NUCLEOTIDE SEQUENCE [LARGE SCALE GENOMIC DNA]</scope>
    <source>
        <strain evidence="2 3">DSM 4928</strain>
    </source>
</reference>
<dbReference type="GO" id="GO:0009401">
    <property type="term" value="P:phosphoenolpyruvate-dependent sugar phosphotransferase system"/>
    <property type="evidence" value="ECO:0007669"/>
    <property type="project" value="TreeGrafter"/>
</dbReference>
<dbReference type="PANTHER" id="PTHR32502:SF2">
    <property type="entry name" value="D-TAGATOSE-1,6-BISPHOSPHATE ALDOLASE SUBUNIT KBAZ"/>
    <property type="match status" value="1"/>
</dbReference>
<protein>
    <submittedName>
        <fullName evidence="2">D-tagatose-1,6-bisphosphate aldolase subunit KbaZ</fullName>
    </submittedName>
</protein>
<gene>
    <name evidence="2" type="primary">kbaZ</name>
    <name evidence="2" type="ORF">CLTHE_27900</name>
</gene>
<dbReference type="InterPro" id="IPR050303">
    <property type="entry name" value="GatZ_KbaZ_carbometab"/>
</dbReference>
<dbReference type="SUPFAM" id="SSF51569">
    <property type="entry name" value="Aldolase"/>
    <property type="match status" value="1"/>
</dbReference>
<evidence type="ECO:0000313" key="3">
    <source>
        <dbReference type="Proteomes" id="UP000191448"/>
    </source>
</evidence>
<dbReference type="OrthoDB" id="1672942at2"/>
<dbReference type="InterPro" id="IPR012062">
    <property type="entry name" value="GatZ/KbaZ-like"/>
</dbReference>
<evidence type="ECO:0000313" key="2">
    <source>
        <dbReference type="EMBL" id="OPX46569.1"/>
    </source>
</evidence>
<dbReference type="Proteomes" id="UP000191448">
    <property type="component" value="Unassembled WGS sequence"/>
</dbReference>
<dbReference type="Pfam" id="PF08013">
    <property type="entry name" value="GatZ_KbaZ-like"/>
    <property type="match status" value="1"/>
</dbReference>
<dbReference type="GO" id="GO:0005886">
    <property type="term" value="C:plasma membrane"/>
    <property type="evidence" value="ECO:0007669"/>
    <property type="project" value="TreeGrafter"/>
</dbReference>